<comment type="similarity">
    <text evidence="3">Belongs to the UreF family.</text>
</comment>
<dbReference type="GO" id="GO:0005737">
    <property type="term" value="C:cytoplasm"/>
    <property type="evidence" value="ECO:0007669"/>
    <property type="project" value="UniProtKB-SubCell"/>
</dbReference>
<dbReference type="EMBL" id="JAATJN010000001">
    <property type="protein sequence ID" value="NJC55090.1"/>
    <property type="molecule type" value="Genomic_DNA"/>
</dbReference>
<dbReference type="InterPro" id="IPR038277">
    <property type="entry name" value="UreF_sf"/>
</dbReference>
<evidence type="ECO:0000256" key="3">
    <source>
        <dbReference type="HAMAP-Rule" id="MF_01385"/>
    </source>
</evidence>
<comment type="subcellular location">
    <subcellularLocation>
        <location evidence="3">Cytoplasm</location>
    </subcellularLocation>
</comment>
<dbReference type="HAMAP" id="MF_01385">
    <property type="entry name" value="UreF"/>
    <property type="match status" value="1"/>
</dbReference>
<reference evidence="4 5" key="1">
    <citation type="submission" date="2020-03" db="EMBL/GenBank/DDBJ databases">
        <title>Sequencing the genomes of 1000 actinobacteria strains.</title>
        <authorList>
            <person name="Klenk H.-P."/>
        </authorList>
    </citation>
    <scope>NUCLEOTIDE SEQUENCE [LARGE SCALE GENOMIC DNA]</scope>
    <source>
        <strain evidence="4 5">DSM 18964</strain>
    </source>
</reference>
<comment type="subunit">
    <text evidence="3">UreD, UreF and UreG form a complex that acts as a GTP-hydrolysis-dependent molecular chaperone, activating the urease apoprotein by helping to assemble the nickel containing metallocenter of UreC. The UreE protein probably delivers the nickel.</text>
</comment>
<dbReference type="PIRSF" id="PIRSF009467">
    <property type="entry name" value="Ureas_acces_UreF"/>
    <property type="match status" value="1"/>
</dbReference>
<accession>A0A846RVM0</accession>
<dbReference type="AlphaFoldDB" id="A0A846RVM0"/>
<keyword evidence="2 3" id="KW-0143">Chaperone</keyword>
<evidence type="ECO:0000313" key="4">
    <source>
        <dbReference type="EMBL" id="NJC55090.1"/>
    </source>
</evidence>
<gene>
    <name evidence="3" type="primary">ureF</name>
    <name evidence="4" type="ORF">BKA07_000125</name>
</gene>
<comment type="function">
    <text evidence="3">Required for maturation of urease via the functional incorporation of the urease nickel metallocenter.</text>
</comment>
<dbReference type="PANTHER" id="PTHR33620">
    <property type="entry name" value="UREASE ACCESSORY PROTEIN F"/>
    <property type="match status" value="1"/>
</dbReference>
<dbReference type="Pfam" id="PF01730">
    <property type="entry name" value="UreF"/>
    <property type="match status" value="1"/>
</dbReference>
<dbReference type="PANTHER" id="PTHR33620:SF1">
    <property type="entry name" value="UREASE ACCESSORY PROTEIN F"/>
    <property type="match status" value="1"/>
</dbReference>
<dbReference type="GO" id="GO:0016151">
    <property type="term" value="F:nickel cation binding"/>
    <property type="evidence" value="ECO:0007669"/>
    <property type="project" value="UniProtKB-UniRule"/>
</dbReference>
<organism evidence="4 5">
    <name type="scientific">Brevibacterium marinum</name>
    <dbReference type="NCBI Taxonomy" id="418643"/>
    <lineage>
        <taxon>Bacteria</taxon>
        <taxon>Bacillati</taxon>
        <taxon>Actinomycetota</taxon>
        <taxon>Actinomycetes</taxon>
        <taxon>Micrococcales</taxon>
        <taxon>Brevibacteriaceae</taxon>
        <taxon>Brevibacterium</taxon>
    </lineage>
</organism>
<sequence length="251" mass="26171">MARSTSRATLLMLGDGRLPSGGYAHSGGLEQAIRQGWVNDTADLHAFLRGRLHTTGLMNAAFAVSARHHLGEDPALTEVGEETTSVCGETAETSVGDATAQMLATLDAELCARTPAPALRTTGEWLGTLMLRSMQRIHPHPLLETLPKGLQQPLVYGAVGRALGLGAAETAAVVLHEAVTGPATAAVKLMSIDPFQAHGAILSLGSELDAVAEAAAEYETTAAMDLPALSSPLSDFAAEMHVKDNVRLFAS</sequence>
<keyword evidence="3" id="KW-0963">Cytoplasm</keyword>
<dbReference type="InterPro" id="IPR002639">
    <property type="entry name" value="UreF"/>
</dbReference>
<name>A0A846RVM0_9MICO</name>
<dbReference type="Gene3D" id="1.10.4190.10">
    <property type="entry name" value="Urease accessory protein UreF"/>
    <property type="match status" value="1"/>
</dbReference>
<dbReference type="RefSeq" id="WP_167949174.1">
    <property type="nucleotide sequence ID" value="NZ_BAAAPQ010000026.1"/>
</dbReference>
<evidence type="ECO:0000313" key="5">
    <source>
        <dbReference type="Proteomes" id="UP000576792"/>
    </source>
</evidence>
<comment type="caution">
    <text evidence="4">The sequence shown here is derived from an EMBL/GenBank/DDBJ whole genome shotgun (WGS) entry which is preliminary data.</text>
</comment>
<evidence type="ECO:0000256" key="2">
    <source>
        <dbReference type="ARBA" id="ARBA00023186"/>
    </source>
</evidence>
<proteinExistence type="inferred from homology"/>
<evidence type="ECO:0000256" key="1">
    <source>
        <dbReference type="ARBA" id="ARBA00022988"/>
    </source>
</evidence>
<protein>
    <recommendedName>
        <fullName evidence="3">Urease accessory protein UreF</fullName>
    </recommendedName>
</protein>
<keyword evidence="1 3" id="KW-0996">Nickel insertion</keyword>
<dbReference type="Proteomes" id="UP000576792">
    <property type="component" value="Unassembled WGS sequence"/>
</dbReference>
<keyword evidence="5" id="KW-1185">Reference proteome</keyword>